<feature type="region of interest" description="Disordered" evidence="1">
    <location>
        <begin position="286"/>
        <end position="486"/>
    </location>
</feature>
<dbReference type="SUPFAM" id="SSF89009">
    <property type="entry name" value="GAT-like domain"/>
    <property type="match status" value="1"/>
</dbReference>
<dbReference type="PROSITE" id="PS50909">
    <property type="entry name" value="GAT"/>
    <property type="match status" value="1"/>
</dbReference>
<dbReference type="Proteomes" id="UP000799536">
    <property type="component" value="Unassembled WGS sequence"/>
</dbReference>
<evidence type="ECO:0000313" key="3">
    <source>
        <dbReference type="EMBL" id="KAF2204883.1"/>
    </source>
</evidence>
<feature type="compositionally biased region" description="Low complexity" evidence="1">
    <location>
        <begin position="298"/>
        <end position="308"/>
    </location>
</feature>
<dbReference type="EMBL" id="ML993866">
    <property type="protein sequence ID" value="KAF2204883.1"/>
    <property type="molecule type" value="Genomic_DNA"/>
</dbReference>
<dbReference type="GO" id="GO:0043130">
    <property type="term" value="F:ubiquitin binding"/>
    <property type="evidence" value="ECO:0007669"/>
    <property type="project" value="InterPro"/>
</dbReference>
<dbReference type="Gene3D" id="1.20.58.160">
    <property type="match status" value="1"/>
</dbReference>
<evidence type="ECO:0000256" key="1">
    <source>
        <dbReference type="SAM" id="MobiDB-lite"/>
    </source>
</evidence>
<dbReference type="OrthoDB" id="5393057at2759"/>
<dbReference type="InterPro" id="IPR038425">
    <property type="entry name" value="GAT_sf"/>
</dbReference>
<sequence length="486" mass="52923">MVLKKRFTNLLGKRPDHDIETSPTADTPEANVVRAVTTFCESGGANTGEEVLHLPTIVESSVASPVAAAAACNQIRKFLSKANYSRPHIQYNAVMLIRILADNPGPSFTKNMDKNFADTVKHLLREGKDPSVAQLLRETLEAMERDKAHDTNLNALFIMWRKEKTLMAQAAKQFQSKNYPLNAPAWSAVRVQTHHTPSVQRQLPPPVELAGRIEEARTSAKLLLQLVQSCPQHELLMNELVKEFSERCMVAQRSIQGYVNCDNPPPDDETMLNLIETNEQLSLALSKHQRAVLQARRGQGPSPSPSGSNLLANHPPPAVPGPSPPYGTYTSPSQSPPPSTGLPPIDFSSQSLSASPPEKNDPLLLPPTLRAGTGMKANGAGPVNQDDDPFGDHHSQGYAPPTTTRPSLGVNGDGAAPTPSYLHRQESSANHLTMHGGVPQQPLTEGDEYARDHLVSNGRPRTPEQTRRPESDVSPVAERGAVTYRY</sequence>
<feature type="compositionally biased region" description="Basic and acidic residues" evidence="1">
    <location>
        <begin position="461"/>
        <end position="471"/>
    </location>
</feature>
<dbReference type="Pfam" id="PF03127">
    <property type="entry name" value="GAT"/>
    <property type="match status" value="1"/>
</dbReference>
<evidence type="ECO:0000313" key="4">
    <source>
        <dbReference type="Proteomes" id="UP000799536"/>
    </source>
</evidence>
<reference evidence="3" key="1">
    <citation type="journal article" date="2020" name="Stud. Mycol.">
        <title>101 Dothideomycetes genomes: a test case for predicting lifestyles and emergence of pathogens.</title>
        <authorList>
            <person name="Haridas S."/>
            <person name="Albert R."/>
            <person name="Binder M."/>
            <person name="Bloem J."/>
            <person name="Labutti K."/>
            <person name="Salamov A."/>
            <person name="Andreopoulos B."/>
            <person name="Baker S."/>
            <person name="Barry K."/>
            <person name="Bills G."/>
            <person name="Bluhm B."/>
            <person name="Cannon C."/>
            <person name="Castanera R."/>
            <person name="Culley D."/>
            <person name="Daum C."/>
            <person name="Ezra D."/>
            <person name="Gonzalez J."/>
            <person name="Henrissat B."/>
            <person name="Kuo A."/>
            <person name="Liang C."/>
            <person name="Lipzen A."/>
            <person name="Lutzoni F."/>
            <person name="Magnuson J."/>
            <person name="Mondo S."/>
            <person name="Nolan M."/>
            <person name="Ohm R."/>
            <person name="Pangilinan J."/>
            <person name="Park H.-J."/>
            <person name="Ramirez L."/>
            <person name="Alfaro M."/>
            <person name="Sun H."/>
            <person name="Tritt A."/>
            <person name="Yoshinaga Y."/>
            <person name="Zwiers L.-H."/>
            <person name="Turgeon B."/>
            <person name="Goodwin S."/>
            <person name="Spatafora J."/>
            <person name="Crous P."/>
            <person name="Grigoriev I."/>
        </authorList>
    </citation>
    <scope>NUCLEOTIDE SEQUENCE</scope>
    <source>
        <strain evidence="3">ATCC 74209</strain>
    </source>
</reference>
<dbReference type="CDD" id="cd21383">
    <property type="entry name" value="GAT_GGA_Tom1-like"/>
    <property type="match status" value="1"/>
</dbReference>
<feature type="domain" description="GAT" evidence="2">
    <location>
        <begin position="204"/>
        <end position="293"/>
    </location>
</feature>
<name>A0A9P4JYK5_9PLEO</name>
<accession>A0A9P4JYK5</accession>
<evidence type="ECO:0000259" key="2">
    <source>
        <dbReference type="PROSITE" id="PS50909"/>
    </source>
</evidence>
<dbReference type="InterPro" id="IPR008942">
    <property type="entry name" value="ENTH_VHS"/>
</dbReference>
<dbReference type="AlphaFoldDB" id="A0A9P4JYK5"/>
<proteinExistence type="predicted"/>
<feature type="compositionally biased region" description="Pro residues" evidence="1">
    <location>
        <begin position="314"/>
        <end position="325"/>
    </location>
</feature>
<comment type="caution">
    <text evidence="3">The sequence shown here is derived from an EMBL/GenBank/DDBJ whole genome shotgun (WGS) entry which is preliminary data.</text>
</comment>
<organism evidence="3 4">
    <name type="scientific">Delitschia confertaspora ATCC 74209</name>
    <dbReference type="NCBI Taxonomy" id="1513339"/>
    <lineage>
        <taxon>Eukaryota</taxon>
        <taxon>Fungi</taxon>
        <taxon>Dikarya</taxon>
        <taxon>Ascomycota</taxon>
        <taxon>Pezizomycotina</taxon>
        <taxon>Dothideomycetes</taxon>
        <taxon>Pleosporomycetidae</taxon>
        <taxon>Pleosporales</taxon>
        <taxon>Delitschiaceae</taxon>
        <taxon>Delitschia</taxon>
    </lineage>
</organism>
<protein>
    <recommendedName>
        <fullName evidence="2">GAT domain-containing protein</fullName>
    </recommendedName>
</protein>
<gene>
    <name evidence="3" type="ORF">GQ43DRAFT_386919</name>
</gene>
<dbReference type="InterPro" id="IPR004152">
    <property type="entry name" value="GAT_dom"/>
</dbReference>
<dbReference type="Gene3D" id="1.25.40.90">
    <property type="match status" value="1"/>
</dbReference>
<keyword evidence="4" id="KW-1185">Reference proteome</keyword>
<dbReference type="GO" id="GO:0035091">
    <property type="term" value="F:phosphatidylinositol binding"/>
    <property type="evidence" value="ECO:0007669"/>
    <property type="project" value="InterPro"/>
</dbReference>